<accession>A0A921LDF5</accession>
<keyword evidence="2" id="KW-0805">Transcription regulation</keyword>
<reference evidence="7" key="2">
    <citation type="submission" date="2021-09" db="EMBL/GenBank/DDBJ databases">
        <authorList>
            <person name="Gilroy R."/>
        </authorList>
    </citation>
    <scope>NUCLEOTIDE SEQUENCE</scope>
    <source>
        <strain evidence="7">ChiSjej5B23-16112</strain>
    </source>
</reference>
<dbReference type="Gene3D" id="1.10.1740.10">
    <property type="match status" value="1"/>
</dbReference>
<dbReference type="Proteomes" id="UP000769156">
    <property type="component" value="Unassembled WGS sequence"/>
</dbReference>
<dbReference type="InterPro" id="IPR007627">
    <property type="entry name" value="RNA_pol_sigma70_r2"/>
</dbReference>
<dbReference type="GO" id="GO:0016987">
    <property type="term" value="F:sigma factor activity"/>
    <property type="evidence" value="ECO:0007669"/>
    <property type="project" value="UniProtKB-KW"/>
</dbReference>
<organism evidence="7 8">
    <name type="scientific">Lachnoclostridium phocaeense</name>
    <dbReference type="NCBI Taxonomy" id="1871021"/>
    <lineage>
        <taxon>Bacteria</taxon>
        <taxon>Bacillati</taxon>
        <taxon>Bacillota</taxon>
        <taxon>Clostridia</taxon>
        <taxon>Lachnospirales</taxon>
        <taxon>Lachnospiraceae</taxon>
    </lineage>
</organism>
<feature type="domain" description="RNA polymerase sigma factor 70 region 4 type 2" evidence="6">
    <location>
        <begin position="104"/>
        <end position="154"/>
    </location>
</feature>
<evidence type="ECO:0000256" key="3">
    <source>
        <dbReference type="ARBA" id="ARBA00023082"/>
    </source>
</evidence>
<evidence type="ECO:0000256" key="4">
    <source>
        <dbReference type="ARBA" id="ARBA00023163"/>
    </source>
</evidence>
<name>A0A921LDF5_9FIRM</name>
<dbReference type="GO" id="GO:0006352">
    <property type="term" value="P:DNA-templated transcription initiation"/>
    <property type="evidence" value="ECO:0007669"/>
    <property type="project" value="InterPro"/>
</dbReference>
<dbReference type="PANTHER" id="PTHR43133">
    <property type="entry name" value="RNA POLYMERASE ECF-TYPE SIGMA FACTO"/>
    <property type="match status" value="1"/>
</dbReference>
<keyword evidence="3" id="KW-0731">Sigma factor</keyword>
<evidence type="ECO:0000313" key="8">
    <source>
        <dbReference type="Proteomes" id="UP000769156"/>
    </source>
</evidence>
<comment type="caution">
    <text evidence="7">The sequence shown here is derived from an EMBL/GenBank/DDBJ whole genome shotgun (WGS) entry which is preliminary data.</text>
</comment>
<dbReference type="EMBL" id="DYVY01000060">
    <property type="protein sequence ID" value="HJF93881.1"/>
    <property type="molecule type" value="Genomic_DNA"/>
</dbReference>
<protein>
    <submittedName>
        <fullName evidence="7">RNA polymerase sigma factor</fullName>
    </submittedName>
</protein>
<dbReference type="RefSeq" id="WP_076779670.1">
    <property type="nucleotide sequence ID" value="NZ_CALKQL010000004.1"/>
</dbReference>
<dbReference type="SUPFAM" id="SSF88659">
    <property type="entry name" value="Sigma3 and sigma4 domains of RNA polymerase sigma factors"/>
    <property type="match status" value="1"/>
</dbReference>
<evidence type="ECO:0000256" key="2">
    <source>
        <dbReference type="ARBA" id="ARBA00023015"/>
    </source>
</evidence>
<evidence type="ECO:0000259" key="6">
    <source>
        <dbReference type="Pfam" id="PF08281"/>
    </source>
</evidence>
<dbReference type="Gene3D" id="1.10.10.10">
    <property type="entry name" value="Winged helix-like DNA-binding domain superfamily/Winged helix DNA-binding domain"/>
    <property type="match status" value="1"/>
</dbReference>
<dbReference type="Pfam" id="PF04542">
    <property type="entry name" value="Sigma70_r2"/>
    <property type="match status" value="1"/>
</dbReference>
<evidence type="ECO:0000259" key="5">
    <source>
        <dbReference type="Pfam" id="PF04542"/>
    </source>
</evidence>
<sequence>MKCDAEGFAAMYSTVYMDMYRFALCMMKSSHDAEDAVSEAVVKAYESIGTLRSEEAFKSWIFTILANTCRTKWRRQEREQKKAELSFFTEEDAAAPEWEKAVDVRNAFAILTEEEQIIVGLSVFGGYTSEEIGEALKKSPSTVRSKMSRALAKMSLILKE</sequence>
<reference evidence="7" key="1">
    <citation type="journal article" date="2021" name="PeerJ">
        <title>Extensive microbial diversity within the chicken gut microbiome revealed by metagenomics and culture.</title>
        <authorList>
            <person name="Gilroy R."/>
            <person name="Ravi A."/>
            <person name="Getino M."/>
            <person name="Pursley I."/>
            <person name="Horton D.L."/>
            <person name="Alikhan N.F."/>
            <person name="Baker D."/>
            <person name="Gharbi K."/>
            <person name="Hall N."/>
            <person name="Watson M."/>
            <person name="Adriaenssens E.M."/>
            <person name="Foster-Nyarko E."/>
            <person name="Jarju S."/>
            <person name="Secka A."/>
            <person name="Antonio M."/>
            <person name="Oren A."/>
            <person name="Chaudhuri R.R."/>
            <person name="La Ragione R."/>
            <person name="Hildebrand F."/>
            <person name="Pallen M.J."/>
        </authorList>
    </citation>
    <scope>NUCLEOTIDE SEQUENCE</scope>
    <source>
        <strain evidence="7">ChiSjej5B23-16112</strain>
    </source>
</reference>
<dbReference type="GO" id="GO:0003677">
    <property type="term" value="F:DNA binding"/>
    <property type="evidence" value="ECO:0007669"/>
    <property type="project" value="InterPro"/>
</dbReference>
<dbReference type="NCBIfam" id="TIGR02937">
    <property type="entry name" value="sigma70-ECF"/>
    <property type="match status" value="1"/>
</dbReference>
<dbReference type="Pfam" id="PF08281">
    <property type="entry name" value="Sigma70_r4_2"/>
    <property type="match status" value="1"/>
</dbReference>
<dbReference type="InterPro" id="IPR013325">
    <property type="entry name" value="RNA_pol_sigma_r2"/>
</dbReference>
<keyword evidence="4" id="KW-0804">Transcription</keyword>
<gene>
    <name evidence="7" type="ORF">K8V82_03720</name>
</gene>
<dbReference type="SUPFAM" id="SSF88946">
    <property type="entry name" value="Sigma2 domain of RNA polymerase sigma factors"/>
    <property type="match status" value="1"/>
</dbReference>
<evidence type="ECO:0000313" key="7">
    <source>
        <dbReference type="EMBL" id="HJF93881.1"/>
    </source>
</evidence>
<proteinExistence type="inferred from homology"/>
<comment type="similarity">
    <text evidence="1">Belongs to the sigma-70 factor family. ECF subfamily.</text>
</comment>
<dbReference type="InterPro" id="IPR013324">
    <property type="entry name" value="RNA_pol_sigma_r3/r4-like"/>
</dbReference>
<dbReference type="InterPro" id="IPR013249">
    <property type="entry name" value="RNA_pol_sigma70_r4_t2"/>
</dbReference>
<dbReference type="InterPro" id="IPR036388">
    <property type="entry name" value="WH-like_DNA-bd_sf"/>
</dbReference>
<feature type="domain" description="RNA polymerase sigma-70 region 2" evidence="5">
    <location>
        <begin position="12"/>
        <end position="78"/>
    </location>
</feature>
<dbReference type="InterPro" id="IPR014284">
    <property type="entry name" value="RNA_pol_sigma-70_dom"/>
</dbReference>
<dbReference type="OrthoDB" id="9784984at2"/>
<dbReference type="PANTHER" id="PTHR43133:SF51">
    <property type="entry name" value="RNA POLYMERASE SIGMA FACTOR"/>
    <property type="match status" value="1"/>
</dbReference>
<evidence type="ECO:0000256" key="1">
    <source>
        <dbReference type="ARBA" id="ARBA00010641"/>
    </source>
</evidence>
<dbReference type="AlphaFoldDB" id="A0A921LDF5"/>
<dbReference type="InterPro" id="IPR039425">
    <property type="entry name" value="RNA_pol_sigma-70-like"/>
</dbReference>
<dbReference type="CDD" id="cd06171">
    <property type="entry name" value="Sigma70_r4"/>
    <property type="match status" value="1"/>
</dbReference>